<dbReference type="Proteomes" id="UP001243844">
    <property type="component" value="Unassembled WGS sequence"/>
</dbReference>
<keyword evidence="4" id="KW-0238">DNA-binding</keyword>
<organism evidence="7 8">
    <name type="scientific">Acinetobacter rudis</name>
    <dbReference type="NCBI Taxonomy" id="632955"/>
    <lineage>
        <taxon>Bacteria</taxon>
        <taxon>Pseudomonadati</taxon>
        <taxon>Pseudomonadota</taxon>
        <taxon>Gammaproteobacteria</taxon>
        <taxon>Moraxellales</taxon>
        <taxon>Moraxellaceae</taxon>
        <taxon>Acinetobacter</taxon>
    </lineage>
</organism>
<dbReference type="Pfam" id="PF00392">
    <property type="entry name" value="GntR"/>
    <property type="match status" value="1"/>
</dbReference>
<dbReference type="RefSeq" id="WP_308981332.1">
    <property type="nucleotide sequence ID" value="NZ_JAVIDL010000011.1"/>
</dbReference>
<dbReference type="PROSITE" id="PS50949">
    <property type="entry name" value="HTH_GNTR"/>
    <property type="match status" value="1"/>
</dbReference>
<keyword evidence="7" id="KW-0032">Aminotransferase</keyword>
<dbReference type="GO" id="GO:0003677">
    <property type="term" value="F:DNA binding"/>
    <property type="evidence" value="ECO:0007669"/>
    <property type="project" value="UniProtKB-KW"/>
</dbReference>
<dbReference type="PANTHER" id="PTHR46577:SF1">
    <property type="entry name" value="HTH-TYPE TRANSCRIPTIONAL REGULATORY PROTEIN GABR"/>
    <property type="match status" value="1"/>
</dbReference>
<dbReference type="InterPro" id="IPR051446">
    <property type="entry name" value="HTH_trans_reg/aminotransferase"/>
</dbReference>
<protein>
    <submittedName>
        <fullName evidence="7">PLP-dependent aminotransferase family protein</fullName>
    </submittedName>
</protein>
<dbReference type="InterPro" id="IPR036388">
    <property type="entry name" value="WH-like_DNA-bd_sf"/>
</dbReference>
<evidence type="ECO:0000256" key="2">
    <source>
        <dbReference type="ARBA" id="ARBA00022898"/>
    </source>
</evidence>
<dbReference type="CDD" id="cd07377">
    <property type="entry name" value="WHTH_GntR"/>
    <property type="match status" value="1"/>
</dbReference>
<evidence type="ECO:0000256" key="5">
    <source>
        <dbReference type="ARBA" id="ARBA00023163"/>
    </source>
</evidence>
<dbReference type="PANTHER" id="PTHR46577">
    <property type="entry name" value="HTH-TYPE TRANSCRIPTIONAL REGULATORY PROTEIN GABR"/>
    <property type="match status" value="1"/>
</dbReference>
<proteinExistence type="inferred from homology"/>
<dbReference type="SMART" id="SM00345">
    <property type="entry name" value="HTH_GNTR"/>
    <property type="match status" value="1"/>
</dbReference>
<evidence type="ECO:0000256" key="4">
    <source>
        <dbReference type="ARBA" id="ARBA00023125"/>
    </source>
</evidence>
<evidence type="ECO:0000259" key="6">
    <source>
        <dbReference type="PROSITE" id="PS50949"/>
    </source>
</evidence>
<feature type="domain" description="HTH gntR-type" evidence="6">
    <location>
        <begin position="14"/>
        <end position="82"/>
    </location>
</feature>
<dbReference type="InterPro" id="IPR015421">
    <property type="entry name" value="PyrdxlP-dep_Trfase_major"/>
</dbReference>
<keyword evidence="5" id="KW-0804">Transcription</keyword>
<dbReference type="InterPro" id="IPR015424">
    <property type="entry name" value="PyrdxlP-dep_Trfase"/>
</dbReference>
<keyword evidence="7" id="KW-0808">Transferase</keyword>
<keyword evidence="2" id="KW-0663">Pyridoxal phosphate</keyword>
<evidence type="ECO:0000313" key="8">
    <source>
        <dbReference type="Proteomes" id="UP001243844"/>
    </source>
</evidence>
<dbReference type="GO" id="GO:0003700">
    <property type="term" value="F:DNA-binding transcription factor activity"/>
    <property type="evidence" value="ECO:0007669"/>
    <property type="project" value="InterPro"/>
</dbReference>
<accession>A0AAW8J679</accession>
<sequence length="469" mass="53013">MADLSFQLDAKLEEPLYIQIYQRFVSAIRNKHLSASQRVPSIRSLASELNISRGTVELAYQILINEGLFEAKGSAGTFISSKVGELITIQLSNLPTQQKNNIPQSIEINPLQLGTPALDAFPLSLWNKLSAQTMKRQNTQDLNMQSPQGDEDLRQSLVGYLAIARGIQCSAEQVFITSGYRASLFLISACLLQKGDQGWFENPGYFIARQFLKHLGMQLTHIPVDQEGICVAQGKVFAPQAKFVVVTPTHQSPLNVTLSLERRIELLKWAIQAQAWIIEDDYDSEFYYQGRIQPTLKSLDHKQRVIYCGTFSKTLFPSLRLSYIVVPSTHVQEFQNIAKILGSFPAHLPQKITHQFICEGHFARHLRKMRNLYRTRRQYLIMAIEQELSGILEITKHTGGMHIVATLLISLPVGEFISRLRIIGIEIQSMDHWYAELSLENHVLLGFTNIATAEMASDLCQQIKKAVFS</sequence>
<dbReference type="Pfam" id="PF00155">
    <property type="entry name" value="Aminotran_1_2"/>
    <property type="match status" value="1"/>
</dbReference>
<dbReference type="SUPFAM" id="SSF46785">
    <property type="entry name" value="Winged helix' DNA-binding domain"/>
    <property type="match status" value="1"/>
</dbReference>
<reference evidence="7" key="1">
    <citation type="submission" date="2023-08" db="EMBL/GenBank/DDBJ databases">
        <title>Emergence of clinically-relevant ST2 carbapenem-resistant Acinetobacter baumannii strains in hospital sewages in Zhejiang, East of China.</title>
        <authorList>
            <person name="Kaichao C."/>
            <person name="Zhang R."/>
        </authorList>
    </citation>
    <scope>NUCLEOTIDE SEQUENCE</scope>
    <source>
        <strain evidence="7">M-RB-37</strain>
    </source>
</reference>
<name>A0AAW8J679_9GAMM</name>
<dbReference type="Gene3D" id="3.40.640.10">
    <property type="entry name" value="Type I PLP-dependent aspartate aminotransferase-like (Major domain)"/>
    <property type="match status" value="1"/>
</dbReference>
<dbReference type="InterPro" id="IPR004839">
    <property type="entry name" value="Aminotransferase_I/II_large"/>
</dbReference>
<dbReference type="GO" id="GO:0008483">
    <property type="term" value="F:transaminase activity"/>
    <property type="evidence" value="ECO:0007669"/>
    <property type="project" value="UniProtKB-KW"/>
</dbReference>
<evidence type="ECO:0000256" key="3">
    <source>
        <dbReference type="ARBA" id="ARBA00023015"/>
    </source>
</evidence>
<dbReference type="InterPro" id="IPR036390">
    <property type="entry name" value="WH_DNA-bd_sf"/>
</dbReference>
<keyword evidence="3" id="KW-0805">Transcription regulation</keyword>
<dbReference type="AlphaFoldDB" id="A0AAW8J679"/>
<evidence type="ECO:0000313" key="7">
    <source>
        <dbReference type="EMBL" id="MDQ8935611.1"/>
    </source>
</evidence>
<dbReference type="InterPro" id="IPR000524">
    <property type="entry name" value="Tscrpt_reg_HTH_GntR"/>
</dbReference>
<comment type="caution">
    <text evidence="7">The sequence shown here is derived from an EMBL/GenBank/DDBJ whole genome shotgun (WGS) entry which is preliminary data.</text>
</comment>
<dbReference type="SUPFAM" id="SSF53383">
    <property type="entry name" value="PLP-dependent transferases"/>
    <property type="match status" value="1"/>
</dbReference>
<gene>
    <name evidence="7" type="ORF">RFH47_07710</name>
</gene>
<dbReference type="GO" id="GO:0030170">
    <property type="term" value="F:pyridoxal phosphate binding"/>
    <property type="evidence" value="ECO:0007669"/>
    <property type="project" value="InterPro"/>
</dbReference>
<dbReference type="CDD" id="cd00609">
    <property type="entry name" value="AAT_like"/>
    <property type="match status" value="1"/>
</dbReference>
<comment type="similarity">
    <text evidence="1">In the C-terminal section; belongs to the class-I pyridoxal-phosphate-dependent aminotransferase family.</text>
</comment>
<evidence type="ECO:0000256" key="1">
    <source>
        <dbReference type="ARBA" id="ARBA00005384"/>
    </source>
</evidence>
<dbReference type="Gene3D" id="1.10.10.10">
    <property type="entry name" value="Winged helix-like DNA-binding domain superfamily/Winged helix DNA-binding domain"/>
    <property type="match status" value="1"/>
</dbReference>
<dbReference type="EMBL" id="JAVIDL010000011">
    <property type="protein sequence ID" value="MDQ8935611.1"/>
    <property type="molecule type" value="Genomic_DNA"/>
</dbReference>